<evidence type="ECO:0000313" key="2">
    <source>
        <dbReference type="Proteomes" id="UP001165205"/>
    </source>
</evidence>
<protein>
    <submittedName>
        <fullName evidence="1">Unnamed protein product</fullName>
    </submittedName>
</protein>
<sequence>MTLLATILPKSRVPHSQQLRNSRASSINSAIPEDSTLASIRIALSRWHDHWTRLRSTTSSHDWAAMGFYKNGYHFWLVSQLLITKKESVDVVMRMEVKCEDKLEQLKVLLKDDNE</sequence>
<reference evidence="1" key="1">
    <citation type="submission" date="2023-04" db="EMBL/GenBank/DDBJ databases">
        <title>Aspergillus oryzae NBRC 4228.</title>
        <authorList>
            <person name="Ichikawa N."/>
            <person name="Sato H."/>
            <person name="Tonouchi N."/>
        </authorList>
    </citation>
    <scope>NUCLEOTIDE SEQUENCE</scope>
    <source>
        <strain evidence="1">NBRC 4228</strain>
    </source>
</reference>
<evidence type="ECO:0000313" key="1">
    <source>
        <dbReference type="EMBL" id="GMG31291.1"/>
    </source>
</evidence>
<dbReference type="EMBL" id="BSYA01000082">
    <property type="protein sequence ID" value="GMG31291.1"/>
    <property type="molecule type" value="Genomic_DNA"/>
</dbReference>
<organism evidence="1 2">
    <name type="scientific">Aspergillus oryzae</name>
    <name type="common">Yellow koji mold</name>
    <dbReference type="NCBI Taxonomy" id="5062"/>
    <lineage>
        <taxon>Eukaryota</taxon>
        <taxon>Fungi</taxon>
        <taxon>Dikarya</taxon>
        <taxon>Ascomycota</taxon>
        <taxon>Pezizomycotina</taxon>
        <taxon>Eurotiomycetes</taxon>
        <taxon>Eurotiomycetidae</taxon>
        <taxon>Eurotiales</taxon>
        <taxon>Aspergillaceae</taxon>
        <taxon>Aspergillus</taxon>
        <taxon>Aspergillus subgen. Circumdati</taxon>
    </lineage>
</organism>
<gene>
    <name evidence="1" type="ORF">Aory04_000720500</name>
</gene>
<dbReference type="Proteomes" id="UP001165205">
    <property type="component" value="Unassembled WGS sequence"/>
</dbReference>
<name>A0AAN4YKN3_ASPOZ</name>
<comment type="caution">
    <text evidence="1">The sequence shown here is derived from an EMBL/GenBank/DDBJ whole genome shotgun (WGS) entry which is preliminary data.</text>
</comment>
<accession>A0AAN4YKN3</accession>
<dbReference type="AlphaFoldDB" id="A0AAN4YKN3"/>
<proteinExistence type="predicted"/>